<evidence type="ECO:0000256" key="6">
    <source>
        <dbReference type="SAM" id="MobiDB-lite"/>
    </source>
</evidence>
<evidence type="ECO:0000256" key="7">
    <source>
        <dbReference type="SAM" id="SignalP"/>
    </source>
</evidence>
<keyword evidence="5" id="KW-0326">Glycosidase</keyword>
<dbReference type="SMART" id="SM00642">
    <property type="entry name" value="Aamy"/>
    <property type="match status" value="1"/>
</dbReference>
<evidence type="ECO:0000256" key="1">
    <source>
        <dbReference type="ARBA" id="ARBA00001657"/>
    </source>
</evidence>
<dbReference type="InterPro" id="IPR045857">
    <property type="entry name" value="O16G_dom_2"/>
</dbReference>
<organism evidence="9">
    <name type="scientific">Timema tahoe</name>
    <dbReference type="NCBI Taxonomy" id="61484"/>
    <lineage>
        <taxon>Eukaryota</taxon>
        <taxon>Metazoa</taxon>
        <taxon>Ecdysozoa</taxon>
        <taxon>Arthropoda</taxon>
        <taxon>Hexapoda</taxon>
        <taxon>Insecta</taxon>
        <taxon>Pterygota</taxon>
        <taxon>Neoptera</taxon>
        <taxon>Polyneoptera</taxon>
        <taxon>Phasmatodea</taxon>
        <taxon>Timematodea</taxon>
        <taxon>Timematoidea</taxon>
        <taxon>Timematidae</taxon>
        <taxon>Timema</taxon>
    </lineage>
</organism>
<dbReference type="SUPFAM" id="SSF51445">
    <property type="entry name" value="(Trans)glycosidases"/>
    <property type="match status" value="1"/>
</dbReference>
<dbReference type="GO" id="GO:0071897">
    <property type="term" value="P:DNA biosynthetic process"/>
    <property type="evidence" value="ECO:0007669"/>
    <property type="project" value="UniProtKB-ARBA"/>
</dbReference>
<dbReference type="FunFam" id="3.90.400.10:FF:000001">
    <property type="entry name" value="Maltase A3, isoform A"/>
    <property type="match status" value="1"/>
</dbReference>
<evidence type="ECO:0000256" key="3">
    <source>
        <dbReference type="ARBA" id="ARBA00012741"/>
    </source>
</evidence>
<dbReference type="GO" id="GO:0004558">
    <property type="term" value="F:alpha-1,4-glucosidase activity"/>
    <property type="evidence" value="ECO:0007669"/>
    <property type="project" value="UniProtKB-EC"/>
</dbReference>
<keyword evidence="4" id="KW-0325">Glycoprotein</keyword>
<keyword evidence="5" id="KW-0378">Hydrolase</keyword>
<dbReference type="PANTHER" id="PTHR10357">
    <property type="entry name" value="ALPHA-AMYLASE FAMILY MEMBER"/>
    <property type="match status" value="1"/>
</dbReference>
<name>A0A7R9IAX5_9NEOP</name>
<dbReference type="PANTHER" id="PTHR10357:SF179">
    <property type="entry name" value="NEUTRAL AND BASIC AMINO ACID TRANSPORT PROTEIN RBAT"/>
    <property type="match status" value="1"/>
</dbReference>
<evidence type="ECO:0000256" key="2">
    <source>
        <dbReference type="ARBA" id="ARBA00008061"/>
    </source>
</evidence>
<dbReference type="AlphaFoldDB" id="A0A7R9IAX5"/>
<dbReference type="EMBL" id="OE000009">
    <property type="protein sequence ID" value="CAD7451874.1"/>
    <property type="molecule type" value="Genomic_DNA"/>
</dbReference>
<evidence type="ECO:0000259" key="8">
    <source>
        <dbReference type="SMART" id="SM00642"/>
    </source>
</evidence>
<feature type="domain" description="Glycosyl hydrolase family 13 catalytic" evidence="8">
    <location>
        <begin position="38"/>
        <end position="427"/>
    </location>
</feature>
<dbReference type="InterPro" id="IPR017853">
    <property type="entry name" value="GH"/>
</dbReference>
<feature type="region of interest" description="Disordered" evidence="6">
    <location>
        <begin position="624"/>
        <end position="647"/>
    </location>
</feature>
<feature type="signal peptide" evidence="7">
    <location>
        <begin position="1"/>
        <end position="23"/>
    </location>
</feature>
<dbReference type="Pfam" id="PF00128">
    <property type="entry name" value="Alpha-amylase"/>
    <property type="match status" value="1"/>
</dbReference>
<dbReference type="InterPro" id="IPR006047">
    <property type="entry name" value="GH13_cat_dom"/>
</dbReference>
<protein>
    <recommendedName>
        <fullName evidence="3">alpha-glucosidase</fullName>
        <ecNumber evidence="3">3.2.1.20</ecNumber>
    </recommendedName>
</protein>
<comment type="catalytic activity">
    <reaction evidence="1">
        <text>Hydrolysis of terminal, non-reducing (1-&gt;4)-linked alpha-D-glucose residues with release of alpha-D-glucose.</text>
        <dbReference type="EC" id="3.2.1.20"/>
    </reaction>
</comment>
<feature type="chain" id="PRO_5031075065" description="alpha-glucosidase" evidence="7">
    <location>
        <begin position="24"/>
        <end position="667"/>
    </location>
</feature>
<dbReference type="EC" id="3.2.1.20" evidence="3"/>
<proteinExistence type="inferred from homology"/>
<sequence length="667" mass="76068">MKYFQIVLLVTLGVVFGTFPVDAQEDDLEWWQTTVLYQIYPRSFQDSDGDGVGDLKGITSRLEHIVDAGVGAIWLSPIFVSPGVDFGYDIANFTAIDPLFGTLEDLIDLKAKADKLGLKVLLDLVPNHTSNESVWFQQSVDKVDPYTDYYVWADPIYVNDTRNPPNNWLSNFGGSAWEWREERQQYYLHQFAIQQADLNYRSPAVVEEVKDVIRYWMSVGIDGFRIDAVPYLFENESLPDEPLSGDPSAVDTDASYLSHIYTQNQNETFDMIQQWREVVDEFSAKDGVTRLGNNRLARATHGRMGRLPIVPYTERDCRHLYHPGHVFLVRVYTDSILLLEIGRKGIDSHPNEQLLVEDRPQIRILSNTGFTGQYRFLGVYYKAQKFSVTRLPMGHFLSPAILQQIVEEGLRAVEKVLQQTKGIIYLDDGPDPEEFQHDPELLTSLGLTINPGKSSIRSSKELTYLGFTINPGKSSIRSSKELTYLGFNINPGKSSIRSSKELTYLGFNINATRSILQLPEAAHSRARILLRHIRNTDNRGVQRIVGYFSWIGYKLRWPACAVTCLYQRRPAVAENLLSFSRWTTYIWKTFKQCTQNRLLRSYPVVISRILTVANRVVSPAILGAPGNNPSETSGRSPHAAMGTHRRLSQRHTFRERLLLSLPYIDDW</sequence>
<dbReference type="GO" id="GO:0005975">
    <property type="term" value="P:carbohydrate metabolic process"/>
    <property type="evidence" value="ECO:0007669"/>
    <property type="project" value="InterPro"/>
</dbReference>
<gene>
    <name evidence="9" type="ORF">TTEB3V08_LOCUS74</name>
</gene>
<evidence type="ECO:0000313" key="9">
    <source>
        <dbReference type="EMBL" id="CAD7451874.1"/>
    </source>
</evidence>
<dbReference type="SUPFAM" id="SSF56672">
    <property type="entry name" value="DNA/RNA polymerases"/>
    <property type="match status" value="1"/>
</dbReference>
<dbReference type="Gene3D" id="3.20.20.80">
    <property type="entry name" value="Glycosidases"/>
    <property type="match status" value="1"/>
</dbReference>
<reference evidence="9" key="1">
    <citation type="submission" date="2020-11" db="EMBL/GenBank/DDBJ databases">
        <authorList>
            <person name="Tran Van P."/>
        </authorList>
    </citation>
    <scope>NUCLEOTIDE SEQUENCE</scope>
</reference>
<keyword evidence="7" id="KW-0732">Signal</keyword>
<dbReference type="InterPro" id="IPR043502">
    <property type="entry name" value="DNA/RNA_pol_sf"/>
</dbReference>
<dbReference type="Gene3D" id="3.90.400.10">
    <property type="entry name" value="Oligo-1,6-glucosidase, Domain 2"/>
    <property type="match status" value="1"/>
</dbReference>
<accession>A0A7R9IAX5</accession>
<comment type="similarity">
    <text evidence="2">Belongs to the glycosyl hydrolase 13 family.</text>
</comment>
<evidence type="ECO:0000256" key="5">
    <source>
        <dbReference type="ARBA" id="ARBA00023295"/>
    </source>
</evidence>
<evidence type="ECO:0000256" key="4">
    <source>
        <dbReference type="ARBA" id="ARBA00023180"/>
    </source>
</evidence>